<sequence length="117" mass="13143">MKSTIEIRKISFGSFIKLFLFVFFSLGITIGILLFIMSLFGGNVYANIGPLRLTGIMAGVTNIFLVPLLTILISIIYSLTAYIPFKLINSYIFKGIKLTGDFTFIEENKNDTDQLEE</sequence>
<reference evidence="2 3" key="1">
    <citation type="submission" date="2017-06" db="EMBL/GenBank/DDBJ databases">
        <title>Draft genome sequence of anaerobic fermentative bacterium Anaeromicrobium sediminis DY2726D isolated from West Pacific Ocean sediments.</title>
        <authorList>
            <person name="Zeng X."/>
        </authorList>
    </citation>
    <scope>NUCLEOTIDE SEQUENCE [LARGE SCALE GENOMIC DNA]</scope>
    <source>
        <strain evidence="2 3">DY2726D</strain>
    </source>
</reference>
<evidence type="ECO:0000313" key="3">
    <source>
        <dbReference type="Proteomes" id="UP000216024"/>
    </source>
</evidence>
<organism evidence="2 3">
    <name type="scientific">Anaeromicrobium sediminis</name>
    <dbReference type="NCBI Taxonomy" id="1478221"/>
    <lineage>
        <taxon>Bacteria</taxon>
        <taxon>Bacillati</taxon>
        <taxon>Bacillota</taxon>
        <taxon>Clostridia</taxon>
        <taxon>Peptostreptococcales</taxon>
        <taxon>Thermotaleaceae</taxon>
        <taxon>Anaeromicrobium</taxon>
    </lineage>
</organism>
<name>A0A267MJX5_9FIRM</name>
<keyword evidence="3" id="KW-1185">Reference proteome</keyword>
<gene>
    <name evidence="2" type="ORF">CCE28_11745</name>
</gene>
<feature type="transmembrane region" description="Helical" evidence="1">
    <location>
        <begin position="12"/>
        <end position="40"/>
    </location>
</feature>
<evidence type="ECO:0000256" key="1">
    <source>
        <dbReference type="SAM" id="Phobius"/>
    </source>
</evidence>
<dbReference type="RefSeq" id="WP_095133915.1">
    <property type="nucleotide sequence ID" value="NZ_NIBG01000009.1"/>
</dbReference>
<evidence type="ECO:0000313" key="2">
    <source>
        <dbReference type="EMBL" id="PAB59185.1"/>
    </source>
</evidence>
<comment type="caution">
    <text evidence="2">The sequence shown here is derived from an EMBL/GenBank/DDBJ whole genome shotgun (WGS) entry which is preliminary data.</text>
</comment>
<feature type="transmembrane region" description="Helical" evidence="1">
    <location>
        <begin position="60"/>
        <end position="85"/>
    </location>
</feature>
<keyword evidence="1" id="KW-0812">Transmembrane</keyword>
<keyword evidence="1" id="KW-1133">Transmembrane helix</keyword>
<accession>A0A267MJX5</accession>
<dbReference type="Proteomes" id="UP000216024">
    <property type="component" value="Unassembled WGS sequence"/>
</dbReference>
<evidence type="ECO:0008006" key="4">
    <source>
        <dbReference type="Google" id="ProtNLM"/>
    </source>
</evidence>
<keyword evidence="1" id="KW-0472">Membrane</keyword>
<dbReference type="EMBL" id="NIBG01000009">
    <property type="protein sequence ID" value="PAB59185.1"/>
    <property type="molecule type" value="Genomic_DNA"/>
</dbReference>
<proteinExistence type="predicted"/>
<dbReference type="OrthoDB" id="9869011at2"/>
<dbReference type="AlphaFoldDB" id="A0A267MJX5"/>
<protein>
    <recommendedName>
        <fullName evidence="4">DUF3566 domain-containing protein</fullName>
    </recommendedName>
</protein>